<dbReference type="PANTHER" id="PTHR36510">
    <property type="entry name" value="GLUTAMATE--CYSTEINE LIGASE 2-RELATED"/>
    <property type="match status" value="1"/>
</dbReference>
<proteinExistence type="predicted"/>
<feature type="region of interest" description="Disordered" evidence="1">
    <location>
        <begin position="57"/>
        <end position="202"/>
    </location>
</feature>
<keyword evidence="3" id="KW-1185">Reference proteome</keyword>
<gene>
    <name evidence="2" type="ORF">Harman_09590</name>
</gene>
<dbReference type="InterPro" id="IPR006336">
    <property type="entry name" value="GCS2"/>
</dbReference>
<dbReference type="Proteomes" id="UP000304382">
    <property type="component" value="Unassembled WGS sequence"/>
</dbReference>
<feature type="compositionally biased region" description="Gly residues" evidence="1">
    <location>
        <begin position="104"/>
        <end position="115"/>
    </location>
</feature>
<protein>
    <submittedName>
        <fullName evidence="2">Uncharacterized protein</fullName>
    </submittedName>
</protein>
<accession>A0A4C2EF67</accession>
<feature type="compositionally biased region" description="Acidic residues" evidence="1">
    <location>
        <begin position="119"/>
        <end position="131"/>
    </location>
</feature>
<dbReference type="GO" id="GO:0016879">
    <property type="term" value="F:ligase activity, forming carbon-nitrogen bonds"/>
    <property type="evidence" value="ECO:0007669"/>
    <property type="project" value="TreeGrafter"/>
</dbReference>
<dbReference type="RefSeq" id="WP_137682661.1">
    <property type="nucleotide sequence ID" value="NZ_BIXZ01000001.1"/>
</dbReference>
<name>A0A4C2EF67_9EURY</name>
<reference evidence="2 3" key="1">
    <citation type="submission" date="2019-02" db="EMBL/GenBank/DDBJ databases">
        <title>Haloarcula mannanilyticum sp. nov., a mannan degrading haloarchaeon isolated from commercial salt.</title>
        <authorList>
            <person name="Enomoto S."/>
            <person name="Shimane Y."/>
            <person name="Kamekura M."/>
            <person name="Ito T."/>
            <person name="Moriya O."/>
            <person name="Ihara K."/>
            <person name="Takahashi-Ando N."/>
            <person name="Fukushima Y."/>
            <person name="Yoshida Y."/>
            <person name="Usama R."/>
            <person name="Takai K."/>
            <person name="Minegishi H."/>
        </authorList>
    </citation>
    <scope>NUCLEOTIDE SEQUENCE [LARGE SCALE GENOMIC DNA]</scope>
    <source>
        <strain evidence="2 3">MD130-1</strain>
    </source>
</reference>
<feature type="compositionally biased region" description="Low complexity" evidence="1">
    <location>
        <begin position="84"/>
        <end position="95"/>
    </location>
</feature>
<dbReference type="AlphaFoldDB" id="A0A4C2EF67"/>
<feature type="compositionally biased region" description="Acidic residues" evidence="1">
    <location>
        <begin position="160"/>
        <end position="200"/>
    </location>
</feature>
<dbReference type="InterPro" id="IPR014746">
    <property type="entry name" value="Gln_synth/guanido_kin_cat_dom"/>
</dbReference>
<sequence length="649" mass="71511">MDDIVDLVTRSLADETAAAFTERVDEQAMQLRRAIEAGEFDNEAFSVGLEIELYAINAEPDPPEPDEDEDGEAVAEEDLDDDLSGSGDAAWSGSLEAPAEPEDGGGASLEPGGGNEASLEPDGDDSLEPAGDELSGQSDGDADDDGDDSFGPGEGPSLDIDPDSPLAEDEPETPEEETEPAVESTVEDGEVDEPYMDPEDWAGRLTRLPDVVFEGEANKELGLHNAEVNTEPNSFDQTGMEVQTTAVEMQTKQARQQASKHNCELVLDAMWTIPPEEGSEAYLSAHETRDGVVLAENMRQAPRYVALDNEALDRAGGSIDFDVPGYSGSFPTILFESLATSIQPHLQIPDAAAFPEYYNAAIRTLGPLLALSVNSPFLPADMYDDTDGEWLCANTHHELRIAAFEQSVNTSENPKVRVPRDLDDTTDVVGRVVDDDLFAPFLREFLHDDERTAFAEEFWEFDHKRGTYWRWLRCVIGGTAVDGASTEKSLRIEYRPLPTQPHVKDMIGLQALTVGLIRGLVVADHPAVELPWQEAKRSFYNAARDGSDADLSWVTADGERTADHDEIYDEIFQYARLGLAEQDVPEARIDEYLEPIKARYEAGVTPSDWKIGRVREYLDDGDDLSTAIQSMQLDYIENSREHHSFDEWV</sequence>
<dbReference type="SUPFAM" id="SSF55931">
    <property type="entry name" value="Glutamine synthetase/guanido kinase"/>
    <property type="match status" value="1"/>
</dbReference>
<dbReference type="PANTHER" id="PTHR36510:SF3">
    <property type="entry name" value="CONSERVED PROTEIN"/>
    <property type="match status" value="1"/>
</dbReference>
<dbReference type="OrthoDB" id="194541at2157"/>
<evidence type="ECO:0000256" key="1">
    <source>
        <dbReference type="SAM" id="MobiDB-lite"/>
    </source>
</evidence>
<evidence type="ECO:0000313" key="2">
    <source>
        <dbReference type="EMBL" id="GCF13024.1"/>
    </source>
</evidence>
<dbReference type="InterPro" id="IPR050141">
    <property type="entry name" value="GCL_type2/YbdK_subfam"/>
</dbReference>
<dbReference type="EMBL" id="BIXZ01000001">
    <property type="protein sequence ID" value="GCF13024.1"/>
    <property type="molecule type" value="Genomic_DNA"/>
</dbReference>
<dbReference type="Pfam" id="PF04107">
    <property type="entry name" value="GCS2"/>
    <property type="match status" value="1"/>
</dbReference>
<dbReference type="Gene3D" id="3.30.590.20">
    <property type="match status" value="1"/>
</dbReference>
<feature type="compositionally biased region" description="Acidic residues" evidence="1">
    <location>
        <begin position="61"/>
        <end position="83"/>
    </location>
</feature>
<evidence type="ECO:0000313" key="3">
    <source>
        <dbReference type="Proteomes" id="UP000304382"/>
    </source>
</evidence>
<organism evidence="2 3">
    <name type="scientific">Haloarcula mannanilytica</name>
    <dbReference type="NCBI Taxonomy" id="2509225"/>
    <lineage>
        <taxon>Archaea</taxon>
        <taxon>Methanobacteriati</taxon>
        <taxon>Methanobacteriota</taxon>
        <taxon>Stenosarchaea group</taxon>
        <taxon>Halobacteria</taxon>
        <taxon>Halobacteriales</taxon>
        <taxon>Haloarculaceae</taxon>
        <taxon>Haloarcula</taxon>
    </lineage>
</organism>
<comment type="caution">
    <text evidence="2">The sequence shown here is derived from an EMBL/GenBank/DDBJ whole genome shotgun (WGS) entry which is preliminary data.</text>
</comment>